<accession>A0A9P6HKI4</accession>
<feature type="transmembrane region" description="Helical" evidence="2">
    <location>
        <begin position="504"/>
        <end position="524"/>
    </location>
</feature>
<keyword evidence="2" id="KW-1133">Transmembrane helix</keyword>
<keyword evidence="2" id="KW-0812">Transmembrane</keyword>
<feature type="transmembrane region" description="Helical" evidence="2">
    <location>
        <begin position="414"/>
        <end position="433"/>
    </location>
</feature>
<feature type="transmembrane region" description="Helical" evidence="2">
    <location>
        <begin position="374"/>
        <end position="394"/>
    </location>
</feature>
<protein>
    <recommendedName>
        <fullName evidence="5">WW domain-containing protein</fullName>
    </recommendedName>
</protein>
<reference evidence="3" key="2">
    <citation type="submission" date="2020-11" db="EMBL/GenBank/DDBJ databases">
        <authorList>
            <consortium name="DOE Joint Genome Institute"/>
            <person name="Kuo A."/>
            <person name="Miyauchi S."/>
            <person name="Kiss E."/>
            <person name="Drula E."/>
            <person name="Kohler A."/>
            <person name="Sanchez-Garcia M."/>
            <person name="Andreopoulos B."/>
            <person name="Barry K.W."/>
            <person name="Bonito G."/>
            <person name="Buee M."/>
            <person name="Carver A."/>
            <person name="Chen C."/>
            <person name="Cichocki N."/>
            <person name="Clum A."/>
            <person name="Culley D."/>
            <person name="Crous P.W."/>
            <person name="Fauchery L."/>
            <person name="Girlanda M."/>
            <person name="Hayes R."/>
            <person name="Keri Z."/>
            <person name="Labutti K."/>
            <person name="Lipzen A."/>
            <person name="Lombard V."/>
            <person name="Magnuson J."/>
            <person name="Maillard F."/>
            <person name="Morin E."/>
            <person name="Murat C."/>
            <person name="Nolan M."/>
            <person name="Ohm R."/>
            <person name="Pangilinan J."/>
            <person name="Pereira M."/>
            <person name="Perotto S."/>
            <person name="Peter M."/>
            <person name="Riley R."/>
            <person name="Sitrit Y."/>
            <person name="Stielow B."/>
            <person name="Szollosi G."/>
            <person name="Zifcakova L."/>
            <person name="Stursova M."/>
            <person name="Spatafora J.W."/>
            <person name="Tedersoo L."/>
            <person name="Vaario L.-M."/>
            <person name="Yamada A."/>
            <person name="Yan M."/>
            <person name="Wang P."/>
            <person name="Xu J."/>
            <person name="Bruns T."/>
            <person name="Baldrian P."/>
            <person name="Vilgalys R."/>
            <person name="Henrissat B."/>
            <person name="Grigoriev I.V."/>
            <person name="Hibbett D."/>
            <person name="Nagy L.G."/>
            <person name="Martin F.M."/>
        </authorList>
    </citation>
    <scope>NUCLEOTIDE SEQUENCE</scope>
    <source>
        <strain evidence="3">UH-Tt-Lm1</strain>
    </source>
</reference>
<feature type="compositionally biased region" description="Low complexity" evidence="1">
    <location>
        <begin position="33"/>
        <end position="47"/>
    </location>
</feature>
<feature type="compositionally biased region" description="Low complexity" evidence="1">
    <location>
        <begin position="566"/>
        <end position="578"/>
    </location>
</feature>
<comment type="caution">
    <text evidence="3">The sequence shown here is derived from an EMBL/GenBank/DDBJ whole genome shotgun (WGS) entry which is preliminary data.</text>
</comment>
<dbReference type="AlphaFoldDB" id="A0A9P6HKI4"/>
<keyword evidence="2" id="KW-0472">Membrane</keyword>
<dbReference type="OrthoDB" id="2657661at2759"/>
<evidence type="ECO:0000256" key="1">
    <source>
        <dbReference type="SAM" id="MobiDB-lite"/>
    </source>
</evidence>
<evidence type="ECO:0000313" key="3">
    <source>
        <dbReference type="EMBL" id="KAF9789412.1"/>
    </source>
</evidence>
<reference evidence="3" key="1">
    <citation type="journal article" date="2020" name="Nat. Commun.">
        <title>Large-scale genome sequencing of mycorrhizal fungi provides insights into the early evolution of symbiotic traits.</title>
        <authorList>
            <person name="Miyauchi S."/>
            <person name="Kiss E."/>
            <person name="Kuo A."/>
            <person name="Drula E."/>
            <person name="Kohler A."/>
            <person name="Sanchez-Garcia M."/>
            <person name="Morin E."/>
            <person name="Andreopoulos B."/>
            <person name="Barry K.W."/>
            <person name="Bonito G."/>
            <person name="Buee M."/>
            <person name="Carver A."/>
            <person name="Chen C."/>
            <person name="Cichocki N."/>
            <person name="Clum A."/>
            <person name="Culley D."/>
            <person name="Crous P.W."/>
            <person name="Fauchery L."/>
            <person name="Girlanda M."/>
            <person name="Hayes R.D."/>
            <person name="Keri Z."/>
            <person name="LaButti K."/>
            <person name="Lipzen A."/>
            <person name="Lombard V."/>
            <person name="Magnuson J."/>
            <person name="Maillard F."/>
            <person name="Murat C."/>
            <person name="Nolan M."/>
            <person name="Ohm R.A."/>
            <person name="Pangilinan J."/>
            <person name="Pereira M.F."/>
            <person name="Perotto S."/>
            <person name="Peter M."/>
            <person name="Pfister S."/>
            <person name="Riley R."/>
            <person name="Sitrit Y."/>
            <person name="Stielow J.B."/>
            <person name="Szollosi G."/>
            <person name="Zifcakova L."/>
            <person name="Stursova M."/>
            <person name="Spatafora J.W."/>
            <person name="Tedersoo L."/>
            <person name="Vaario L.M."/>
            <person name="Yamada A."/>
            <person name="Yan M."/>
            <person name="Wang P."/>
            <person name="Xu J."/>
            <person name="Bruns T."/>
            <person name="Baldrian P."/>
            <person name="Vilgalys R."/>
            <person name="Dunand C."/>
            <person name="Henrissat B."/>
            <person name="Grigoriev I.V."/>
            <person name="Hibbett D."/>
            <person name="Nagy L.G."/>
            <person name="Martin F.M."/>
        </authorList>
    </citation>
    <scope>NUCLEOTIDE SEQUENCE</scope>
    <source>
        <strain evidence="3">UH-Tt-Lm1</strain>
    </source>
</reference>
<proteinExistence type="predicted"/>
<gene>
    <name evidence="3" type="ORF">BJ322DRAFT_1042150</name>
</gene>
<dbReference type="EMBL" id="WIUZ02000003">
    <property type="protein sequence ID" value="KAF9789412.1"/>
    <property type="molecule type" value="Genomic_DNA"/>
</dbReference>
<keyword evidence="4" id="KW-1185">Reference proteome</keyword>
<evidence type="ECO:0000256" key="2">
    <source>
        <dbReference type="SAM" id="Phobius"/>
    </source>
</evidence>
<organism evidence="3 4">
    <name type="scientific">Thelephora terrestris</name>
    <dbReference type="NCBI Taxonomy" id="56493"/>
    <lineage>
        <taxon>Eukaryota</taxon>
        <taxon>Fungi</taxon>
        <taxon>Dikarya</taxon>
        <taxon>Basidiomycota</taxon>
        <taxon>Agaricomycotina</taxon>
        <taxon>Agaricomycetes</taxon>
        <taxon>Thelephorales</taxon>
        <taxon>Thelephoraceae</taxon>
        <taxon>Thelephora</taxon>
    </lineage>
</organism>
<feature type="transmembrane region" description="Helical" evidence="2">
    <location>
        <begin position="474"/>
        <end position="492"/>
    </location>
</feature>
<dbReference type="Proteomes" id="UP000736335">
    <property type="component" value="Unassembled WGS sequence"/>
</dbReference>
<evidence type="ECO:0000313" key="4">
    <source>
        <dbReference type="Proteomes" id="UP000736335"/>
    </source>
</evidence>
<feature type="region of interest" description="Disordered" evidence="1">
    <location>
        <begin position="543"/>
        <end position="578"/>
    </location>
</feature>
<name>A0A9P6HKI4_9AGAM</name>
<evidence type="ECO:0008006" key="5">
    <source>
        <dbReference type="Google" id="ProtNLM"/>
    </source>
</evidence>
<sequence length="578" mass="66511">MSSSKAESIPPDPGTSHHSSLSLRHGQTKSLLTSSPPHGSASSSSTAIHDHLGRLEPTWTVKRYERTTKLEPPYIREYLLDPFTISFEDGNEPQDWTRLAHPEGALYWAYKHQHKGQMMPVYTDAFLCDPKVLEVVEGFRDAILGKIDAARMPDEWELVLDLGEGHPHECVCYYYFVNCSNRTLFWLHQFDVRHILGGLYEFKSKLRIQQALEGHYWNHWEMFPHDREISKELLKQLVGIMMHSGIDDMTSHGSTSVYTGDELEKYISYVKEIEFVGGADGYSPCVVGRLMKFFAYGRYVNFYGQREARLSHDQSIFRGRDKKRTWLITLMSFWLFFAPEVHLKALDTVYTDFVVCQHKWGKFILKVQNEWRELVRIGTVLLTANVAFLAIPSVDNSVPGTGSGSFHRNPAQVTSFMSIVFSMGCMVIGQLLLRHHLIRPHDSAERVDRYLRSYHDAHRGLETLAILYSLPQSLLLWAITSFFVAFVFVALVDSEGKWQRYPTAAVMFILIALLLWCLWATWEARIEWVGRIRRLLKIAPQGRPRSRSKRDRSERHDGQETTPLGSVSVDPNVVNNDR</sequence>
<feature type="region of interest" description="Disordered" evidence="1">
    <location>
        <begin position="1"/>
        <end position="49"/>
    </location>
</feature>